<name>A0A516H3A0_9PROT</name>
<keyword evidence="2" id="KW-1185">Reference proteome</keyword>
<dbReference type="AlphaFoldDB" id="A0A516H3A0"/>
<reference evidence="1 2" key="1">
    <citation type="submission" date="2019-07" db="EMBL/GenBank/DDBJ databases">
        <title>Genome sequencing for Ferrovibrio sp. K5.</title>
        <authorList>
            <person name="Park S.-J."/>
        </authorList>
    </citation>
    <scope>NUCLEOTIDE SEQUENCE [LARGE SCALE GENOMIC DNA]</scope>
    <source>
        <strain evidence="1 2">K5</strain>
    </source>
</reference>
<sequence length="94" mass="9962">MQSLAPQRSAQAATIALKPLAAMSRSELVGQINGVAGVETMLQVLLRVRAEIGGPEKAKAEREAVVREFHAAPITYDGYGVARTPPAMSVYILA</sequence>
<evidence type="ECO:0000313" key="2">
    <source>
        <dbReference type="Proteomes" id="UP000317496"/>
    </source>
</evidence>
<dbReference type="EMBL" id="CP041636">
    <property type="protein sequence ID" value="QDO98252.1"/>
    <property type="molecule type" value="Genomic_DNA"/>
</dbReference>
<evidence type="ECO:0000313" key="1">
    <source>
        <dbReference type="EMBL" id="QDO98252.1"/>
    </source>
</evidence>
<proteinExistence type="predicted"/>
<dbReference type="Proteomes" id="UP000317496">
    <property type="component" value="Chromosome"/>
</dbReference>
<accession>A0A516H3A0</accession>
<dbReference type="RefSeq" id="WP_144069233.1">
    <property type="nucleotide sequence ID" value="NZ_CP041636.1"/>
</dbReference>
<dbReference type="KEGG" id="fer:FNB15_13655"/>
<organism evidence="1 2">
    <name type="scientific">Ferrovibrio terrae</name>
    <dbReference type="NCBI Taxonomy" id="2594003"/>
    <lineage>
        <taxon>Bacteria</taxon>
        <taxon>Pseudomonadati</taxon>
        <taxon>Pseudomonadota</taxon>
        <taxon>Alphaproteobacteria</taxon>
        <taxon>Rhodospirillales</taxon>
        <taxon>Rhodospirillaceae</taxon>
        <taxon>Ferrovibrio</taxon>
    </lineage>
</organism>
<gene>
    <name evidence="1" type="ORF">FNB15_13655</name>
</gene>
<protein>
    <submittedName>
        <fullName evidence="1">Uncharacterized protein</fullName>
    </submittedName>
</protein>